<dbReference type="AlphaFoldDB" id="A0A8K0N9D9"/>
<feature type="compositionally biased region" description="Basic and acidic residues" evidence="1">
    <location>
        <begin position="31"/>
        <end position="44"/>
    </location>
</feature>
<evidence type="ECO:0000313" key="3">
    <source>
        <dbReference type="Proteomes" id="UP000797356"/>
    </source>
</evidence>
<reference evidence="2" key="2">
    <citation type="submission" date="2019-07" db="EMBL/GenBank/DDBJ databases">
        <authorList>
            <person name="Yang Y."/>
            <person name="Bocs S."/>
            <person name="Baudouin L."/>
        </authorList>
    </citation>
    <scope>NUCLEOTIDE SEQUENCE</scope>
    <source>
        <tissue evidence="2">Spear leaf of Hainan Tall coconut</tissue>
    </source>
</reference>
<protein>
    <submittedName>
        <fullName evidence="2">Uncharacterized protein</fullName>
    </submittedName>
</protein>
<keyword evidence="3" id="KW-1185">Reference proteome</keyword>
<organism evidence="2 3">
    <name type="scientific">Cocos nucifera</name>
    <name type="common">Coconut palm</name>
    <dbReference type="NCBI Taxonomy" id="13894"/>
    <lineage>
        <taxon>Eukaryota</taxon>
        <taxon>Viridiplantae</taxon>
        <taxon>Streptophyta</taxon>
        <taxon>Embryophyta</taxon>
        <taxon>Tracheophyta</taxon>
        <taxon>Spermatophyta</taxon>
        <taxon>Magnoliopsida</taxon>
        <taxon>Liliopsida</taxon>
        <taxon>Arecaceae</taxon>
        <taxon>Arecoideae</taxon>
        <taxon>Cocoseae</taxon>
        <taxon>Attaleinae</taxon>
        <taxon>Cocos</taxon>
    </lineage>
</organism>
<accession>A0A8K0N9D9</accession>
<feature type="region of interest" description="Disordered" evidence="1">
    <location>
        <begin position="1"/>
        <end position="44"/>
    </location>
</feature>
<dbReference type="EMBL" id="CM017882">
    <property type="protein sequence ID" value="KAG1364341.1"/>
    <property type="molecule type" value="Genomic_DNA"/>
</dbReference>
<evidence type="ECO:0000313" key="2">
    <source>
        <dbReference type="EMBL" id="KAG1364341.1"/>
    </source>
</evidence>
<feature type="compositionally biased region" description="Low complexity" evidence="1">
    <location>
        <begin position="1"/>
        <end position="14"/>
    </location>
</feature>
<proteinExistence type="predicted"/>
<evidence type="ECO:0000256" key="1">
    <source>
        <dbReference type="SAM" id="MobiDB-lite"/>
    </source>
</evidence>
<dbReference type="PANTHER" id="PTHR33511">
    <property type="entry name" value="OS06G0632400 PROTEIN"/>
    <property type="match status" value="1"/>
</dbReference>
<dbReference type="OrthoDB" id="654716at2759"/>
<gene>
    <name evidence="2" type="ORF">COCNU_11G011680</name>
</gene>
<dbReference type="Proteomes" id="UP000797356">
    <property type="component" value="Chromosome 11"/>
</dbReference>
<name>A0A8K0N9D9_COCNU</name>
<reference evidence="2" key="1">
    <citation type="journal article" date="2017" name="Gigascience">
        <title>The genome draft of coconut (Cocos nucifera).</title>
        <authorList>
            <person name="Xiao Y."/>
            <person name="Xu P."/>
            <person name="Fan H."/>
            <person name="Baudouin L."/>
            <person name="Xia W."/>
            <person name="Bocs S."/>
            <person name="Xu J."/>
            <person name="Li Q."/>
            <person name="Guo A."/>
            <person name="Zhou L."/>
            <person name="Li J."/>
            <person name="Wu Y."/>
            <person name="Ma Z."/>
            <person name="Armero A."/>
            <person name="Issali A.E."/>
            <person name="Liu N."/>
            <person name="Peng M."/>
            <person name="Yang Y."/>
        </authorList>
    </citation>
    <scope>NUCLEOTIDE SEQUENCE</scope>
    <source>
        <tissue evidence="2">Spear leaf of Hainan Tall coconut</tissue>
    </source>
</reference>
<sequence length="74" mass="8191">MGGSQSSFCSCFSSPNEEAEGEPRYTSSKVRPSDEDRGRYVGEPDVDIKAAAFIDKFHKSRSRDPDDQKVECAV</sequence>
<comment type="caution">
    <text evidence="2">The sequence shown here is derived from an EMBL/GenBank/DDBJ whole genome shotgun (WGS) entry which is preliminary data.</text>
</comment>